<dbReference type="InterPro" id="IPR001878">
    <property type="entry name" value="Znf_CCHC"/>
</dbReference>
<keyword evidence="1" id="KW-0507">mRNA processing</keyword>
<dbReference type="SMART" id="SM00343">
    <property type="entry name" value="ZnF_C2HC"/>
    <property type="match status" value="1"/>
</dbReference>
<gene>
    <name evidence="5" type="ORF">ARMOST_00570</name>
</gene>
<organism evidence="5 6">
    <name type="scientific">Armillaria ostoyae</name>
    <name type="common">Armillaria root rot fungus</name>
    <dbReference type="NCBI Taxonomy" id="47428"/>
    <lineage>
        <taxon>Eukaryota</taxon>
        <taxon>Fungi</taxon>
        <taxon>Dikarya</taxon>
        <taxon>Basidiomycota</taxon>
        <taxon>Agaricomycotina</taxon>
        <taxon>Agaricomycetes</taxon>
        <taxon>Agaricomycetidae</taxon>
        <taxon>Agaricales</taxon>
        <taxon>Marasmiineae</taxon>
        <taxon>Physalacriaceae</taxon>
        <taxon>Armillaria</taxon>
    </lineage>
</organism>
<protein>
    <recommendedName>
        <fullName evidence="4">CCHC-type domain-containing protein</fullName>
    </recommendedName>
</protein>
<dbReference type="EMBL" id="FUEG01000001">
    <property type="protein sequence ID" value="SJK97318.1"/>
    <property type="molecule type" value="Genomic_DNA"/>
</dbReference>
<feature type="domain" description="CCHC-type" evidence="4">
    <location>
        <begin position="20"/>
        <end position="35"/>
    </location>
</feature>
<reference evidence="6" key="1">
    <citation type="journal article" date="2017" name="Nat. Ecol. Evol.">
        <title>Genome expansion and lineage-specific genetic innovations in the forest pathogenic fungi Armillaria.</title>
        <authorList>
            <person name="Sipos G."/>
            <person name="Prasanna A.N."/>
            <person name="Walter M.C."/>
            <person name="O'Connor E."/>
            <person name="Balint B."/>
            <person name="Krizsan K."/>
            <person name="Kiss B."/>
            <person name="Hess J."/>
            <person name="Varga T."/>
            <person name="Slot J."/>
            <person name="Riley R."/>
            <person name="Boka B."/>
            <person name="Rigling D."/>
            <person name="Barry K."/>
            <person name="Lee J."/>
            <person name="Mihaltcheva S."/>
            <person name="LaButti K."/>
            <person name="Lipzen A."/>
            <person name="Waldron R."/>
            <person name="Moloney N.M."/>
            <person name="Sperisen C."/>
            <person name="Kredics L."/>
            <person name="Vagvoelgyi C."/>
            <person name="Patrignani A."/>
            <person name="Fitzpatrick D."/>
            <person name="Nagy I."/>
            <person name="Doyle S."/>
            <person name="Anderson J.B."/>
            <person name="Grigoriev I.V."/>
            <person name="Gueldener U."/>
            <person name="Muensterkoetter M."/>
            <person name="Nagy L.G."/>
        </authorList>
    </citation>
    <scope>NUCLEOTIDE SEQUENCE [LARGE SCALE GENOMIC DNA]</scope>
    <source>
        <strain evidence="6">C18/9</strain>
    </source>
</reference>
<dbReference type="Proteomes" id="UP000219338">
    <property type="component" value="Unassembled WGS sequence"/>
</dbReference>
<evidence type="ECO:0000256" key="2">
    <source>
        <dbReference type="PROSITE-ProRule" id="PRU00047"/>
    </source>
</evidence>
<dbReference type="OrthoDB" id="2681631at2759"/>
<dbReference type="GO" id="GO:0003676">
    <property type="term" value="F:nucleic acid binding"/>
    <property type="evidence" value="ECO:0007669"/>
    <property type="project" value="InterPro"/>
</dbReference>
<dbReference type="PROSITE" id="PS50158">
    <property type="entry name" value="ZF_CCHC"/>
    <property type="match status" value="1"/>
</dbReference>
<evidence type="ECO:0000259" key="4">
    <source>
        <dbReference type="PROSITE" id="PS50158"/>
    </source>
</evidence>
<evidence type="ECO:0000256" key="3">
    <source>
        <dbReference type="SAM" id="MobiDB-lite"/>
    </source>
</evidence>
<feature type="region of interest" description="Disordered" evidence="3">
    <location>
        <begin position="104"/>
        <end position="126"/>
    </location>
</feature>
<evidence type="ECO:0000256" key="1">
    <source>
        <dbReference type="ARBA" id="ARBA00022664"/>
    </source>
</evidence>
<dbReference type="InterPro" id="IPR036875">
    <property type="entry name" value="Znf_CCHC_sf"/>
</dbReference>
<name>A0A284QLI7_ARMOS</name>
<sequence>MFGGTREPMDIGQMRTKGLCFRCHKQGHLSKDCPDKKDFRDIRSGGLGYDSPTIAKDLHTGPPTHSNIPAPKFTTFNVSRTTSTPVLESQNRYTVLSVEEYTDTDMPLKGSSNRSPARAEAKAVNPTRHKAESLSTLHNRAALSARILHERCQLTHSENTI</sequence>
<evidence type="ECO:0000313" key="5">
    <source>
        <dbReference type="EMBL" id="SJK97318.1"/>
    </source>
</evidence>
<dbReference type="SUPFAM" id="SSF57756">
    <property type="entry name" value="Retrovirus zinc finger-like domains"/>
    <property type="match status" value="1"/>
</dbReference>
<keyword evidence="2" id="KW-0863">Zinc-finger</keyword>
<keyword evidence="2" id="KW-0479">Metal-binding</keyword>
<dbReference type="GO" id="GO:0008270">
    <property type="term" value="F:zinc ion binding"/>
    <property type="evidence" value="ECO:0007669"/>
    <property type="project" value="UniProtKB-KW"/>
</dbReference>
<proteinExistence type="predicted"/>
<evidence type="ECO:0000313" key="6">
    <source>
        <dbReference type="Proteomes" id="UP000219338"/>
    </source>
</evidence>
<keyword evidence="2" id="KW-0862">Zinc</keyword>
<keyword evidence="6" id="KW-1185">Reference proteome</keyword>
<dbReference type="GO" id="GO:0006397">
    <property type="term" value="P:mRNA processing"/>
    <property type="evidence" value="ECO:0007669"/>
    <property type="project" value="UniProtKB-KW"/>
</dbReference>
<accession>A0A284QLI7</accession>
<dbReference type="AlphaFoldDB" id="A0A284QLI7"/>
<dbReference type="Gene3D" id="4.10.60.10">
    <property type="entry name" value="Zinc finger, CCHC-type"/>
    <property type="match status" value="1"/>
</dbReference>